<feature type="domain" description="Diphthamide synthase" evidence="6">
    <location>
        <begin position="5"/>
        <end position="240"/>
    </location>
</feature>
<organism evidence="7 8">
    <name type="scientific">Elsinoe batatas</name>
    <dbReference type="NCBI Taxonomy" id="2601811"/>
    <lineage>
        <taxon>Eukaryota</taxon>
        <taxon>Fungi</taxon>
        <taxon>Dikarya</taxon>
        <taxon>Ascomycota</taxon>
        <taxon>Pezizomycotina</taxon>
        <taxon>Dothideomycetes</taxon>
        <taxon>Dothideomycetidae</taxon>
        <taxon>Myriangiales</taxon>
        <taxon>Elsinoaceae</taxon>
        <taxon>Elsinoe</taxon>
    </lineage>
</organism>
<dbReference type="EMBL" id="JAESVG020000010">
    <property type="protein sequence ID" value="KAG8623782.1"/>
    <property type="molecule type" value="Genomic_DNA"/>
</dbReference>
<dbReference type="SUPFAM" id="SSF55298">
    <property type="entry name" value="YjgF-like"/>
    <property type="match status" value="2"/>
</dbReference>
<dbReference type="Proteomes" id="UP000809789">
    <property type="component" value="Unassembled WGS sequence"/>
</dbReference>
<dbReference type="InterPro" id="IPR002761">
    <property type="entry name" value="Diphthami_syn_dom"/>
</dbReference>
<dbReference type="PANTHER" id="PTHR12196">
    <property type="entry name" value="DOMAIN OF UNKNOWN FUNCTION 71 DUF71 -CONTAINING PROTEIN"/>
    <property type="match status" value="1"/>
</dbReference>
<evidence type="ECO:0000256" key="5">
    <source>
        <dbReference type="ARBA" id="ARBA00048108"/>
    </source>
</evidence>
<dbReference type="Gene3D" id="3.30.1330.40">
    <property type="entry name" value="RutC-like"/>
    <property type="match status" value="2"/>
</dbReference>
<evidence type="ECO:0000256" key="3">
    <source>
        <dbReference type="ARBA" id="ARBA00029814"/>
    </source>
</evidence>
<name>A0A8K0KV34_9PEZI</name>
<comment type="caution">
    <text evidence="7">The sequence shown here is derived from an EMBL/GenBank/DDBJ whole genome shotgun (WGS) entry which is preliminary data.</text>
</comment>
<sequence>MPPLKVVALISGGKDSLFSIQHCVANGHCIVALANLHPEQTSTQDIDSFMYQTVGHNIVELIAQALELPLYRQSISGSATSTSKTYSPGQSSDEVECMHTLLAAVKSAHPEVNAVCSGAILSDYQRTRVESVAIRLGLTPLSYLWQFPFLPPYKEEQLLYDMAEVGQDSRIIKVASGSLDESMLWSNVADARTISRLMKASSRFGELGDGSTIGEGGEYETLTLDGPTPLWKHRIQTDEGSLERVNGEGGTASLKLLDAVLVAKELGNTESKLPRIPDMFDTRFDAIRQAAPQVEHCPDGSDAPSAIGGTTMSQGTLPLTTCSAGEIKQLANLTHSGATAEEQTQGIIKDLREMHQIDPSTINHTTILLKSMNDFPTINKIYGSFFTTPNPPSRITIASGPLLPPNTHISLSLTHSVTLRRDALHVQSQSYWAPANIGPYSQAISLRLPPTSDTVPAASLIHIAGQIPLVPATMDLHAPPSLSPSDLALDQTLLAAQHLFRIAQTMNTNAFLGGVLCIGRDAVPNPLTYVRAGAQVWSALHSPTPSAVHNGEAAGEEESDDEVDVWDIRHGLASKRGARGGDKSLYRDTIQRDCIPPYFAAEVQGLPRGAGVEWEGGEVEGDVGGAGEGRGPGGCGQGWVDGGVEDGVCSLGCEGTEVEGDGSDVGDCVVGIS</sequence>
<evidence type="ECO:0000259" key="6">
    <source>
        <dbReference type="Pfam" id="PF01902"/>
    </source>
</evidence>
<dbReference type="GO" id="GO:0017178">
    <property type="term" value="F:diphthine-ammonia ligase activity"/>
    <property type="evidence" value="ECO:0007669"/>
    <property type="project" value="UniProtKB-EC"/>
</dbReference>
<dbReference type="Pfam" id="PF01902">
    <property type="entry name" value="Diphthami_syn_2"/>
    <property type="match status" value="1"/>
</dbReference>
<dbReference type="OrthoDB" id="686384at2759"/>
<keyword evidence="8" id="KW-1185">Reference proteome</keyword>
<dbReference type="PANTHER" id="PTHR12196:SF2">
    <property type="entry name" value="DIPHTHINE--AMMONIA LIGASE"/>
    <property type="match status" value="1"/>
</dbReference>
<evidence type="ECO:0000256" key="2">
    <source>
        <dbReference type="ARBA" id="ARBA00018426"/>
    </source>
</evidence>
<comment type="catalytic activity">
    <reaction evidence="5">
        <text>diphthine-[translation elongation factor 2] + NH4(+) + ATP = diphthamide-[translation elongation factor 2] + AMP + diphosphate + H(+)</text>
        <dbReference type="Rhea" id="RHEA:19753"/>
        <dbReference type="Rhea" id="RHEA-COMP:10172"/>
        <dbReference type="Rhea" id="RHEA-COMP:10174"/>
        <dbReference type="ChEBI" id="CHEBI:15378"/>
        <dbReference type="ChEBI" id="CHEBI:16692"/>
        <dbReference type="ChEBI" id="CHEBI:28938"/>
        <dbReference type="ChEBI" id="CHEBI:30616"/>
        <dbReference type="ChEBI" id="CHEBI:33019"/>
        <dbReference type="ChEBI" id="CHEBI:82696"/>
        <dbReference type="ChEBI" id="CHEBI:456215"/>
        <dbReference type="EC" id="6.3.1.14"/>
    </reaction>
</comment>
<accession>A0A8K0KV34</accession>
<protein>
    <recommendedName>
        <fullName evidence="2">Diphthine--ammonia ligase</fullName>
        <ecNumber evidence="1">6.3.1.14</ecNumber>
    </recommendedName>
    <alternativeName>
        <fullName evidence="3">Diphthamide synthase</fullName>
    </alternativeName>
    <alternativeName>
        <fullName evidence="4">Diphthamide synthetase</fullName>
    </alternativeName>
</protein>
<dbReference type="GO" id="GO:0017183">
    <property type="term" value="P:protein histidyl modification to diphthamide"/>
    <property type="evidence" value="ECO:0007669"/>
    <property type="project" value="TreeGrafter"/>
</dbReference>
<dbReference type="CDD" id="cd06155">
    <property type="entry name" value="eu_AANH_C_1"/>
    <property type="match status" value="1"/>
</dbReference>
<dbReference type="Gene3D" id="3.40.50.620">
    <property type="entry name" value="HUPs"/>
    <property type="match status" value="1"/>
</dbReference>
<dbReference type="InterPro" id="IPR035959">
    <property type="entry name" value="RutC-like_sf"/>
</dbReference>
<evidence type="ECO:0000313" key="7">
    <source>
        <dbReference type="EMBL" id="KAG8623782.1"/>
    </source>
</evidence>
<dbReference type="InterPro" id="IPR014729">
    <property type="entry name" value="Rossmann-like_a/b/a_fold"/>
</dbReference>
<evidence type="ECO:0000256" key="4">
    <source>
        <dbReference type="ARBA" id="ARBA00031552"/>
    </source>
</evidence>
<dbReference type="FunFam" id="3.40.50.620:FF:000145">
    <property type="entry name" value="ATP-binding domain containing protein"/>
    <property type="match status" value="1"/>
</dbReference>
<gene>
    <name evidence="7" type="ORF">KVT40_008758</name>
</gene>
<dbReference type="CDD" id="cd01994">
    <property type="entry name" value="AANH_PF0828-like"/>
    <property type="match status" value="1"/>
</dbReference>
<dbReference type="Gene3D" id="3.90.1490.10">
    <property type="entry name" value="putative n-type atp pyrophosphatase, domain 2"/>
    <property type="match status" value="1"/>
</dbReference>
<reference evidence="7" key="1">
    <citation type="submission" date="2021-07" db="EMBL/GenBank/DDBJ databases">
        <title>Elsinoe batatas strain:CRI-CJ2 Genome sequencing and assembly.</title>
        <authorList>
            <person name="Huang L."/>
        </authorList>
    </citation>
    <scope>NUCLEOTIDE SEQUENCE</scope>
    <source>
        <strain evidence="7">CRI-CJ2</strain>
    </source>
</reference>
<dbReference type="EC" id="6.3.1.14" evidence="1"/>
<evidence type="ECO:0000313" key="8">
    <source>
        <dbReference type="Proteomes" id="UP000809789"/>
    </source>
</evidence>
<dbReference type="NCBIfam" id="TIGR00290">
    <property type="entry name" value="MJ0570_dom"/>
    <property type="match status" value="1"/>
</dbReference>
<proteinExistence type="predicted"/>
<evidence type="ECO:0000256" key="1">
    <source>
        <dbReference type="ARBA" id="ARBA00012089"/>
    </source>
</evidence>
<dbReference type="SUPFAM" id="SSF52402">
    <property type="entry name" value="Adenine nucleotide alpha hydrolases-like"/>
    <property type="match status" value="1"/>
</dbReference>
<dbReference type="InterPro" id="IPR030662">
    <property type="entry name" value="DPH6/MJ0570"/>
</dbReference>
<dbReference type="AlphaFoldDB" id="A0A8K0KV34"/>